<feature type="signal peptide" evidence="2">
    <location>
        <begin position="1"/>
        <end position="23"/>
    </location>
</feature>
<keyword evidence="1 2" id="KW-0732">Signal</keyword>
<dbReference type="SUPFAM" id="SSF53850">
    <property type="entry name" value="Periplasmic binding protein-like II"/>
    <property type="match status" value="1"/>
</dbReference>
<dbReference type="InterPro" id="IPR006311">
    <property type="entry name" value="TAT_signal"/>
</dbReference>
<dbReference type="SMART" id="SM00062">
    <property type="entry name" value="PBPb"/>
    <property type="match status" value="1"/>
</dbReference>
<dbReference type="InterPro" id="IPR019546">
    <property type="entry name" value="TAT_signal_bac_arc"/>
</dbReference>
<dbReference type="PROSITE" id="PS51318">
    <property type="entry name" value="TAT"/>
    <property type="match status" value="1"/>
</dbReference>
<evidence type="ECO:0000256" key="1">
    <source>
        <dbReference type="ARBA" id="ARBA00022729"/>
    </source>
</evidence>
<feature type="chain" id="PRO_5038560378" evidence="2">
    <location>
        <begin position="24"/>
        <end position="274"/>
    </location>
</feature>
<evidence type="ECO:0000256" key="2">
    <source>
        <dbReference type="SAM" id="SignalP"/>
    </source>
</evidence>
<dbReference type="AlphaFoldDB" id="A0A6N7XD26"/>
<dbReference type="Gene3D" id="3.40.190.10">
    <property type="entry name" value="Periplasmic binding protein-like II"/>
    <property type="match status" value="2"/>
</dbReference>
<comment type="caution">
    <text evidence="4">The sequence shown here is derived from an EMBL/GenBank/DDBJ whole genome shotgun (WGS) entry which is preliminary data.</text>
</comment>
<accession>A0A6N7XD26</accession>
<evidence type="ECO:0000313" key="4">
    <source>
        <dbReference type="EMBL" id="MST61189.1"/>
    </source>
</evidence>
<feature type="domain" description="Solute-binding protein family 3/N-terminal" evidence="3">
    <location>
        <begin position="39"/>
        <end position="266"/>
    </location>
</feature>
<evidence type="ECO:0000259" key="3">
    <source>
        <dbReference type="SMART" id="SM00062"/>
    </source>
</evidence>
<dbReference type="Pfam" id="PF00497">
    <property type="entry name" value="SBP_bac_3"/>
    <property type="match status" value="1"/>
</dbReference>
<dbReference type="PANTHER" id="PTHR35936:SF34">
    <property type="entry name" value="ABC TRANSPORTER EXTRACELLULAR-BINDING PROTEIN YCKB-RELATED"/>
    <property type="match status" value="1"/>
</dbReference>
<evidence type="ECO:0000313" key="5">
    <source>
        <dbReference type="Proteomes" id="UP000434342"/>
    </source>
</evidence>
<dbReference type="Proteomes" id="UP000434342">
    <property type="component" value="Unassembled WGS sequence"/>
</dbReference>
<dbReference type="PROSITE" id="PS51257">
    <property type="entry name" value="PROKAR_LIPOPROTEIN"/>
    <property type="match status" value="1"/>
</dbReference>
<reference evidence="4 5" key="1">
    <citation type="submission" date="2019-08" db="EMBL/GenBank/DDBJ databases">
        <title>In-depth cultivation of the pig gut microbiome towards novel bacterial diversity and tailored functional studies.</title>
        <authorList>
            <person name="Wylensek D."/>
            <person name="Hitch T.C.A."/>
            <person name="Clavel T."/>
        </authorList>
    </citation>
    <scope>NUCLEOTIDE SEQUENCE [LARGE SCALE GENOMIC DNA]</scope>
    <source>
        <strain evidence="4 5">WB01_CNA04</strain>
    </source>
</reference>
<dbReference type="RefSeq" id="WP_154542293.1">
    <property type="nucleotide sequence ID" value="NZ_VUND01000003.1"/>
</dbReference>
<organism evidence="4 5">
    <name type="scientific">Parafannyhessea umbonata</name>
    <dbReference type="NCBI Taxonomy" id="604330"/>
    <lineage>
        <taxon>Bacteria</taxon>
        <taxon>Bacillati</taxon>
        <taxon>Actinomycetota</taxon>
        <taxon>Coriobacteriia</taxon>
        <taxon>Coriobacteriales</taxon>
        <taxon>Atopobiaceae</taxon>
        <taxon>Parafannyhessea</taxon>
    </lineage>
</organism>
<sequence>MDRRQFLKLSAAALAAPTLAGLAGCGSGGTATKTQKKMKLVVGFDQEFPPYGYVGDDGKYTGFDLDLAKAVCKMEGWEYKPTPISWDAKDSLLNSGQITCIWNGFTIEGREKDYAFTKPYMENRQVVVVPKNSSVKTLADLAGKNVITQADSAALDLLSKGGAQEKLGSTFKKLQTIDNYNTAFMMLENGSVDAVAIDYPVAVYNIGDRKDEFTILDEALNSEHFAVGFAKTAEGKKLAKTVQADLKKLDKQGKVKKLCEKYADQGVSYDLWVL</sequence>
<proteinExistence type="predicted"/>
<dbReference type="EMBL" id="VUND01000003">
    <property type="protein sequence ID" value="MST61189.1"/>
    <property type="molecule type" value="Genomic_DNA"/>
</dbReference>
<name>A0A6N7XD26_9ACTN</name>
<dbReference type="PANTHER" id="PTHR35936">
    <property type="entry name" value="MEMBRANE-BOUND LYTIC MUREIN TRANSGLYCOSYLASE F"/>
    <property type="match status" value="1"/>
</dbReference>
<gene>
    <name evidence="4" type="ORF">FYJ69_09890</name>
</gene>
<protein>
    <submittedName>
        <fullName evidence="4">Transporter substrate-binding domain-containing protein</fullName>
    </submittedName>
</protein>
<dbReference type="Pfam" id="PF10518">
    <property type="entry name" value="TAT_signal"/>
    <property type="match status" value="1"/>
</dbReference>
<dbReference type="InterPro" id="IPR001638">
    <property type="entry name" value="Solute-binding_3/MltF_N"/>
</dbReference>